<reference evidence="1 2" key="1">
    <citation type="submission" date="2019-10" db="EMBL/GenBank/DDBJ databases">
        <title>Assembly and Annotation for the nematode Trichostrongylus colubriformis.</title>
        <authorList>
            <person name="Martin J."/>
        </authorList>
    </citation>
    <scope>NUCLEOTIDE SEQUENCE [LARGE SCALE GENOMIC DNA]</scope>
    <source>
        <strain evidence="1">G859</strain>
        <tissue evidence="1">Whole worm</tissue>
    </source>
</reference>
<dbReference type="Proteomes" id="UP001331761">
    <property type="component" value="Unassembled WGS sequence"/>
</dbReference>
<name>A0AAN8GEP7_TRICO</name>
<dbReference type="InterPro" id="IPR036915">
    <property type="entry name" value="Cyclin-like_sf"/>
</dbReference>
<dbReference type="AlphaFoldDB" id="A0AAN8GEP7"/>
<keyword evidence="2" id="KW-1185">Reference proteome</keyword>
<organism evidence="1 2">
    <name type="scientific">Trichostrongylus colubriformis</name>
    <name type="common">Black scour worm</name>
    <dbReference type="NCBI Taxonomy" id="6319"/>
    <lineage>
        <taxon>Eukaryota</taxon>
        <taxon>Metazoa</taxon>
        <taxon>Ecdysozoa</taxon>
        <taxon>Nematoda</taxon>
        <taxon>Chromadorea</taxon>
        <taxon>Rhabditida</taxon>
        <taxon>Rhabditina</taxon>
        <taxon>Rhabditomorpha</taxon>
        <taxon>Strongyloidea</taxon>
        <taxon>Trichostrongylidae</taxon>
        <taxon>Trichostrongylus</taxon>
    </lineage>
</organism>
<gene>
    <name evidence="1" type="ORF">GCK32_019940</name>
</gene>
<protein>
    <submittedName>
        <fullName evidence="1">Uncharacterized protein</fullName>
    </submittedName>
</protein>
<sequence length="54" mass="6308">MRDWLWSPEEVKDTPSVQRGMSLAEEARIRREGIRLIMEVGTGVRADLKRCSYE</sequence>
<proteinExistence type="predicted"/>
<comment type="caution">
    <text evidence="1">The sequence shown here is derived from an EMBL/GenBank/DDBJ whole genome shotgun (WGS) entry which is preliminary data.</text>
</comment>
<evidence type="ECO:0000313" key="2">
    <source>
        <dbReference type="Proteomes" id="UP001331761"/>
    </source>
</evidence>
<dbReference type="EMBL" id="WIXE01001868">
    <property type="protein sequence ID" value="KAK5985328.1"/>
    <property type="molecule type" value="Genomic_DNA"/>
</dbReference>
<dbReference type="SUPFAM" id="SSF47954">
    <property type="entry name" value="Cyclin-like"/>
    <property type="match status" value="1"/>
</dbReference>
<accession>A0AAN8GEP7</accession>
<evidence type="ECO:0000313" key="1">
    <source>
        <dbReference type="EMBL" id="KAK5985328.1"/>
    </source>
</evidence>
<dbReference type="Gene3D" id="1.10.472.10">
    <property type="entry name" value="Cyclin-like"/>
    <property type="match status" value="1"/>
</dbReference>